<evidence type="ECO:0008006" key="2">
    <source>
        <dbReference type="Google" id="ProtNLM"/>
    </source>
</evidence>
<comment type="caution">
    <text evidence="1">The sequence shown here is derived from an EMBL/GenBank/DDBJ whole genome shotgun (WGS) entry which is preliminary data.</text>
</comment>
<sequence>MIIRDEILKEHSRTNALNIASYACSSKKNFKELMQCFLDKEYRVAQRAAWSVSWAARQKPEMIEPYIKTLVVQLARKDVHQAVIRNTVRVLEDLEIPKTFHGEVMNACFNFIEEPSTPVAIKTFSLTILFNLSKLYPEIKNELKLIIEERWDTETAAFRARSKKILKSLKKNNSGNEPEILSSTYNII</sequence>
<accession>A0A1J5SBR9</accession>
<name>A0A1J5SBR9_9ZZZZ</name>
<organism evidence="1">
    <name type="scientific">mine drainage metagenome</name>
    <dbReference type="NCBI Taxonomy" id="410659"/>
    <lineage>
        <taxon>unclassified sequences</taxon>
        <taxon>metagenomes</taxon>
        <taxon>ecological metagenomes</taxon>
    </lineage>
</organism>
<dbReference type="InterPro" id="IPR016024">
    <property type="entry name" value="ARM-type_fold"/>
</dbReference>
<protein>
    <recommendedName>
        <fullName evidence="2">HEAT repeat protein</fullName>
    </recommendedName>
</protein>
<gene>
    <name evidence="1" type="ORF">GALL_121000</name>
</gene>
<dbReference type="Gene3D" id="1.25.10.10">
    <property type="entry name" value="Leucine-rich Repeat Variant"/>
    <property type="match status" value="1"/>
</dbReference>
<dbReference type="EMBL" id="MLJW01000048">
    <property type="protein sequence ID" value="OIR05666.1"/>
    <property type="molecule type" value="Genomic_DNA"/>
</dbReference>
<dbReference type="InterPro" id="IPR011989">
    <property type="entry name" value="ARM-like"/>
</dbReference>
<dbReference type="PROSITE" id="PS51257">
    <property type="entry name" value="PROKAR_LIPOPROTEIN"/>
    <property type="match status" value="1"/>
</dbReference>
<reference evidence="1" key="1">
    <citation type="submission" date="2016-10" db="EMBL/GenBank/DDBJ databases">
        <title>Sequence of Gallionella enrichment culture.</title>
        <authorList>
            <person name="Poehlein A."/>
            <person name="Muehling M."/>
            <person name="Daniel R."/>
        </authorList>
    </citation>
    <scope>NUCLEOTIDE SEQUENCE</scope>
</reference>
<dbReference type="AlphaFoldDB" id="A0A1J5SBR9"/>
<evidence type="ECO:0000313" key="1">
    <source>
        <dbReference type="EMBL" id="OIR05666.1"/>
    </source>
</evidence>
<proteinExistence type="predicted"/>
<dbReference type="SUPFAM" id="SSF48371">
    <property type="entry name" value="ARM repeat"/>
    <property type="match status" value="1"/>
</dbReference>